<dbReference type="InterPro" id="IPR008207">
    <property type="entry name" value="Sig_transdc_His_kin_Hpt_dom"/>
</dbReference>
<dbReference type="Pfam" id="PF02518">
    <property type="entry name" value="HATPase_c"/>
    <property type="match status" value="1"/>
</dbReference>
<evidence type="ECO:0000259" key="19">
    <source>
        <dbReference type="PROSITE" id="PS50894"/>
    </source>
</evidence>
<dbReference type="InterPro" id="IPR011006">
    <property type="entry name" value="CheY-like_superfamily"/>
</dbReference>
<dbReference type="PROSITE" id="PS50112">
    <property type="entry name" value="PAS"/>
    <property type="match status" value="3"/>
</dbReference>
<keyword evidence="10" id="KW-0902">Two-component regulatory system</keyword>
<evidence type="ECO:0000256" key="10">
    <source>
        <dbReference type="ARBA" id="ARBA00023012"/>
    </source>
</evidence>
<keyword evidence="8" id="KW-0067">ATP-binding</keyword>
<evidence type="ECO:0000259" key="15">
    <source>
        <dbReference type="PROSITE" id="PS50109"/>
    </source>
</evidence>
<dbReference type="PROSITE" id="PS50110">
    <property type="entry name" value="RESPONSE_REGULATORY"/>
    <property type="match status" value="2"/>
</dbReference>
<dbReference type="CDD" id="cd00082">
    <property type="entry name" value="HisKA"/>
    <property type="match status" value="1"/>
</dbReference>
<feature type="modified residue" description="4-aspartylphosphate" evidence="13">
    <location>
        <position position="1263"/>
    </location>
</feature>
<evidence type="ECO:0000259" key="18">
    <source>
        <dbReference type="PROSITE" id="PS50113"/>
    </source>
</evidence>
<accession>A0ABY9TH79</accession>
<dbReference type="InterPro" id="IPR013655">
    <property type="entry name" value="PAS_fold_3"/>
</dbReference>
<dbReference type="InterPro" id="IPR004358">
    <property type="entry name" value="Sig_transdc_His_kin-like_C"/>
</dbReference>
<dbReference type="Pfam" id="PF01627">
    <property type="entry name" value="Hpt"/>
    <property type="match status" value="1"/>
</dbReference>
<feature type="modified residue" description="4-aspartylphosphate" evidence="13">
    <location>
        <position position="1408"/>
    </location>
</feature>
<keyword evidence="9 14" id="KW-1133">Transmembrane helix</keyword>
<organism evidence="20 21">
    <name type="scientific">Thalassotalea nanhaiensis</name>
    <dbReference type="NCBI Taxonomy" id="3065648"/>
    <lineage>
        <taxon>Bacteria</taxon>
        <taxon>Pseudomonadati</taxon>
        <taxon>Pseudomonadota</taxon>
        <taxon>Gammaproteobacteria</taxon>
        <taxon>Alteromonadales</taxon>
        <taxon>Colwelliaceae</taxon>
        <taxon>Thalassotalea</taxon>
    </lineage>
</organism>
<feature type="domain" description="PAC" evidence="18">
    <location>
        <begin position="901"/>
        <end position="954"/>
    </location>
</feature>
<evidence type="ECO:0000256" key="12">
    <source>
        <dbReference type="PROSITE-ProRule" id="PRU00110"/>
    </source>
</evidence>
<feature type="domain" description="Response regulatory" evidence="16">
    <location>
        <begin position="1359"/>
        <end position="1475"/>
    </location>
</feature>
<sequence length="1688" mass="189088">MFSQSLIASIILLIALLVFVIKKIRSQTQQDIADLLGNKKSKQLVVGAVGIFLLIISVIVVYGMDKIKQQIKEQAVASLETVVVTTNSSLDAWYEGRIAALHVFTENEENIALAEKLIASNKATLKSNIHLGKLRDNYNALPEEYKHVGFFIISKDFQNFGSSRDQNLGELNLIYQQKPELLARAFNGESIVIPPIISDISLHKLQKGLGAHNTTMFMVGPLINKQGDIFAAFAIRIDPYKELFRIAASGRVGKSGETYFVNDEGLLISASRFEKQLAEIGLLKGGQSSILNIELRDPGYQLTADSPYSKGDKDSPYILSAEQIINKQDGKNSDGYRDYRGQNVMGAWQWNEGLGFGIVSEIDLKEVEGGYNELRITIAAVLLTIIILTSLLANIAANIVKRMNNRLIKANSDLEGRVIERTKELSDRESRLWDLYQNSPVAHATVLHNGKFSKHNKVFSKLTGYQQDQFDDLHWQDLLPADDGAKGGLKIFQDGCNGIISNDINITIINAKGKELIIAASAVPDSNNEEVRFSLVDVTEREEALVKVSENENQFRSIVSNLAGAVFRYELFENWREHSPLLYITDKIKLITGFEPDDFLGSNPKRAISTIAHPEDWPDVEKQVELSINSGKPFLVTFRLYDKNKHIHIVQLRATTVTDAKAKRRYFDGSIVDITEQEQLKAELKDSEIRFKAILESVADGIIVIDQKGIVQEFSPAAERIFGYKFDEVIGQNINMLQPETIAIKHDEILEGYQTEKSSTVVDQVREVDGKRKNGEIFPMDLSVKAGVLGKQKVFIGVIRDITERHQQEKLLKESEERLDAATYGARIGLWEFFPEKVNARVNTMWATMLGYAPGEIMEDDKKWSFVKGGLKKWRELVHPDDREQAEQYMRDYISSDNQEFRHEVRIRCKDGQYKWILDIGRTTETNEQGMPTRISGVHIDITERKKLELDFEQARQVAEDANKAKSDFLANMSHEIRTPMNAIIGMSHLALETQLDRQQRNYIDKVHRSAESLLGIINDILDFSKIEAGKLDIENVNFNLGDVLENLTNFVSIKAEEKQLELLFDIEAGLPMNLTGDPLRLTQILINLANNAVKFTSEGEVVLSISNNFVNEQYAELKFSVEDTGIGMTEAQQAKLFQPFTQADASTTRKHGGTGLGLAISKKLVRLMGGKISLESELGKGSTFSFSITFNRQQQSERKKITPAKQVTRVLVVDDNAHAREIFSKMVTSLGYEVEVVANAAKGLELLKDSDLRKPFELLLMDWQMPTMDGIEAITIIENKLNLKHPPTIFMVTAYGREELNMQIDNLNVATILTKPLTTSSLNDAIVDSIGATHSDIQDNNSRRDKSKDAISLLQGADILAVEDNEVNQELIMGLLTNNGINCSIANNGLEAIQMIEQQVFDGVLMDCQMPVMDGYTATQKLRENPKFSELPIIAMTANAMAGDREKAIAAGMNDHIPKPINVASMFQIMANWIKPLKLEVAGTEAELEPITIYLRDSLQTIDIEDGLTRTMADKKLYLKLLNKFSEGQQHFIEQYNDALDDNDTELTTRLAHTLKGLAGNIGAKQLFEAAELLEAQSATNQVTSRSVQDVENKLSQVLTELTPVLAVNKYKQVEQATATNVDVQPVLAKLATMLIDYDTDTGDYINEHEVTLRTIDTNGWFKSLRLAIEGYDYDQATDLVNQKIEN</sequence>
<dbReference type="CDD" id="cd16922">
    <property type="entry name" value="HATPase_EvgS-ArcB-TorS-like"/>
    <property type="match status" value="1"/>
</dbReference>
<dbReference type="SMART" id="SM00091">
    <property type="entry name" value="PAS"/>
    <property type="match status" value="4"/>
</dbReference>
<comment type="catalytic activity">
    <reaction evidence="1">
        <text>ATP + protein L-histidine = ADP + protein N-phospho-L-histidine.</text>
        <dbReference type="EC" id="2.7.13.3"/>
    </reaction>
</comment>
<dbReference type="InterPro" id="IPR036641">
    <property type="entry name" value="HPT_dom_sf"/>
</dbReference>
<keyword evidence="4" id="KW-1003">Cell membrane</keyword>
<evidence type="ECO:0000256" key="7">
    <source>
        <dbReference type="ARBA" id="ARBA00022741"/>
    </source>
</evidence>
<feature type="domain" description="Histidine kinase" evidence="15">
    <location>
        <begin position="972"/>
        <end position="1193"/>
    </location>
</feature>
<dbReference type="SUPFAM" id="SSF55874">
    <property type="entry name" value="ATPase domain of HSP90 chaperone/DNA topoisomerase II/histidine kinase"/>
    <property type="match status" value="1"/>
</dbReference>
<dbReference type="SMART" id="SM00086">
    <property type="entry name" value="PAC"/>
    <property type="match status" value="4"/>
</dbReference>
<dbReference type="SMART" id="SM00448">
    <property type="entry name" value="REC"/>
    <property type="match status" value="2"/>
</dbReference>
<evidence type="ECO:0000256" key="8">
    <source>
        <dbReference type="ARBA" id="ARBA00022840"/>
    </source>
</evidence>
<keyword evidence="21" id="KW-1185">Reference proteome</keyword>
<dbReference type="Gene3D" id="3.30.565.10">
    <property type="entry name" value="Histidine kinase-like ATPase, C-terminal domain"/>
    <property type="match status" value="1"/>
</dbReference>
<feature type="domain" description="Response regulatory" evidence="16">
    <location>
        <begin position="1210"/>
        <end position="1331"/>
    </location>
</feature>
<feature type="transmembrane region" description="Helical" evidence="14">
    <location>
        <begin position="376"/>
        <end position="400"/>
    </location>
</feature>
<feature type="domain" description="PAC" evidence="18">
    <location>
        <begin position="764"/>
        <end position="814"/>
    </location>
</feature>
<evidence type="ECO:0000256" key="5">
    <source>
        <dbReference type="ARBA" id="ARBA00022553"/>
    </source>
</evidence>
<evidence type="ECO:0000256" key="4">
    <source>
        <dbReference type="ARBA" id="ARBA00022475"/>
    </source>
</evidence>
<dbReference type="Pfam" id="PF00512">
    <property type="entry name" value="HisKA"/>
    <property type="match status" value="1"/>
</dbReference>
<feature type="domain" description="PAS" evidence="17">
    <location>
        <begin position="842"/>
        <end position="897"/>
    </location>
</feature>
<proteinExistence type="predicted"/>
<evidence type="ECO:0000313" key="21">
    <source>
        <dbReference type="Proteomes" id="UP001248581"/>
    </source>
</evidence>
<dbReference type="SUPFAM" id="SSF47384">
    <property type="entry name" value="Homodimeric domain of signal transducing histidine kinase"/>
    <property type="match status" value="1"/>
</dbReference>
<evidence type="ECO:0000256" key="14">
    <source>
        <dbReference type="SAM" id="Phobius"/>
    </source>
</evidence>
<dbReference type="PRINTS" id="PR00344">
    <property type="entry name" value="BCTRLSENSOR"/>
</dbReference>
<feature type="transmembrane region" description="Helical" evidence="14">
    <location>
        <begin position="6"/>
        <end position="24"/>
    </location>
</feature>
<dbReference type="Gene3D" id="1.10.287.130">
    <property type="match status" value="1"/>
</dbReference>
<dbReference type="SMART" id="SM00388">
    <property type="entry name" value="HisKA"/>
    <property type="match status" value="1"/>
</dbReference>
<keyword evidence="7" id="KW-0547">Nucleotide-binding</keyword>
<dbReference type="InterPro" id="IPR000700">
    <property type="entry name" value="PAS-assoc_C"/>
</dbReference>
<evidence type="ECO:0000256" key="2">
    <source>
        <dbReference type="ARBA" id="ARBA00004651"/>
    </source>
</evidence>
<dbReference type="InterPro" id="IPR003661">
    <property type="entry name" value="HisK_dim/P_dom"/>
</dbReference>
<dbReference type="InterPro" id="IPR036097">
    <property type="entry name" value="HisK_dim/P_sf"/>
</dbReference>
<keyword evidence="6 14" id="KW-0812">Transmembrane</keyword>
<dbReference type="InterPro" id="IPR035965">
    <property type="entry name" value="PAS-like_dom_sf"/>
</dbReference>
<feature type="transmembrane region" description="Helical" evidence="14">
    <location>
        <begin position="44"/>
        <end position="64"/>
    </location>
</feature>
<name>A0ABY9TH79_9GAMM</name>
<dbReference type="InterPro" id="IPR003594">
    <property type="entry name" value="HATPase_dom"/>
</dbReference>
<evidence type="ECO:0000256" key="6">
    <source>
        <dbReference type="ARBA" id="ARBA00022692"/>
    </source>
</evidence>
<dbReference type="EC" id="2.7.13.3" evidence="3"/>
<dbReference type="InterPro" id="IPR000014">
    <property type="entry name" value="PAS"/>
</dbReference>
<evidence type="ECO:0000259" key="16">
    <source>
        <dbReference type="PROSITE" id="PS50110"/>
    </source>
</evidence>
<dbReference type="PROSITE" id="PS50113">
    <property type="entry name" value="PAC"/>
    <property type="match status" value="3"/>
</dbReference>
<dbReference type="Pfam" id="PF13426">
    <property type="entry name" value="PAS_9"/>
    <property type="match status" value="1"/>
</dbReference>
<dbReference type="EMBL" id="CP134146">
    <property type="protein sequence ID" value="WNC68080.1"/>
    <property type="molecule type" value="Genomic_DNA"/>
</dbReference>
<dbReference type="PROSITE" id="PS50109">
    <property type="entry name" value="HIS_KIN"/>
    <property type="match status" value="1"/>
</dbReference>
<dbReference type="InterPro" id="IPR001789">
    <property type="entry name" value="Sig_transdc_resp-reg_receiver"/>
</dbReference>
<dbReference type="SUPFAM" id="SSF47226">
    <property type="entry name" value="Histidine-containing phosphotransfer domain, HPT domain"/>
    <property type="match status" value="1"/>
</dbReference>
<dbReference type="PANTHER" id="PTHR45339">
    <property type="entry name" value="HYBRID SIGNAL TRANSDUCTION HISTIDINE KINASE J"/>
    <property type="match status" value="1"/>
</dbReference>
<dbReference type="InterPro" id="IPR013767">
    <property type="entry name" value="PAS_fold"/>
</dbReference>
<gene>
    <name evidence="20" type="ORF">RI845_16330</name>
</gene>
<evidence type="ECO:0000256" key="1">
    <source>
        <dbReference type="ARBA" id="ARBA00000085"/>
    </source>
</evidence>
<dbReference type="InterPro" id="IPR001610">
    <property type="entry name" value="PAC"/>
</dbReference>
<feature type="domain" description="PAS" evidence="17">
    <location>
        <begin position="551"/>
        <end position="631"/>
    </location>
</feature>
<protein>
    <recommendedName>
        <fullName evidence="3">histidine kinase</fullName>
        <ecNumber evidence="3">2.7.13.3</ecNumber>
    </recommendedName>
</protein>
<evidence type="ECO:0000256" key="9">
    <source>
        <dbReference type="ARBA" id="ARBA00022989"/>
    </source>
</evidence>
<dbReference type="Pfam" id="PF00072">
    <property type="entry name" value="Response_reg"/>
    <property type="match status" value="2"/>
</dbReference>
<dbReference type="PROSITE" id="PS50894">
    <property type="entry name" value="HPT"/>
    <property type="match status" value="1"/>
</dbReference>
<keyword evidence="11 14" id="KW-0472">Membrane</keyword>
<dbReference type="CDD" id="cd00130">
    <property type="entry name" value="PAS"/>
    <property type="match status" value="3"/>
</dbReference>
<feature type="modified residue" description="Phosphohistidine" evidence="12">
    <location>
        <position position="1554"/>
    </location>
</feature>
<dbReference type="SUPFAM" id="SSF52172">
    <property type="entry name" value="CheY-like"/>
    <property type="match status" value="2"/>
</dbReference>
<dbReference type="SMART" id="SM00387">
    <property type="entry name" value="HATPase_c"/>
    <property type="match status" value="1"/>
</dbReference>
<evidence type="ECO:0000256" key="13">
    <source>
        <dbReference type="PROSITE-ProRule" id="PRU00169"/>
    </source>
</evidence>
<feature type="domain" description="PAS" evidence="17">
    <location>
        <begin position="687"/>
        <end position="740"/>
    </location>
</feature>
<dbReference type="NCBIfam" id="TIGR00229">
    <property type="entry name" value="sensory_box"/>
    <property type="match status" value="4"/>
</dbReference>
<keyword evidence="5 13" id="KW-0597">Phosphoprotein</keyword>
<dbReference type="RefSeq" id="WP_348387238.1">
    <property type="nucleotide sequence ID" value="NZ_CP134146.1"/>
</dbReference>
<evidence type="ECO:0000313" key="20">
    <source>
        <dbReference type="EMBL" id="WNC68080.1"/>
    </source>
</evidence>
<dbReference type="Gene3D" id="1.20.120.160">
    <property type="entry name" value="HPT domain"/>
    <property type="match status" value="1"/>
</dbReference>
<dbReference type="CDD" id="cd17546">
    <property type="entry name" value="REC_hyHK_CKI1_RcsC-like"/>
    <property type="match status" value="2"/>
</dbReference>
<evidence type="ECO:0000256" key="11">
    <source>
        <dbReference type="ARBA" id="ARBA00023136"/>
    </source>
</evidence>
<dbReference type="PANTHER" id="PTHR45339:SF1">
    <property type="entry name" value="HYBRID SIGNAL TRANSDUCTION HISTIDINE KINASE J"/>
    <property type="match status" value="1"/>
</dbReference>
<dbReference type="Gene3D" id="3.40.50.2300">
    <property type="match status" value="2"/>
</dbReference>
<dbReference type="InterPro" id="IPR005467">
    <property type="entry name" value="His_kinase_dom"/>
</dbReference>
<feature type="domain" description="HPt" evidence="19">
    <location>
        <begin position="1515"/>
        <end position="1610"/>
    </location>
</feature>
<comment type="subcellular location">
    <subcellularLocation>
        <location evidence="2">Cell membrane</location>
        <topology evidence="2">Multi-pass membrane protein</topology>
    </subcellularLocation>
</comment>
<dbReference type="Pfam" id="PF08447">
    <property type="entry name" value="PAS_3"/>
    <property type="match status" value="2"/>
</dbReference>
<reference evidence="21" key="1">
    <citation type="submission" date="2023-09" db="EMBL/GenBank/DDBJ databases">
        <authorList>
            <person name="Li S."/>
            <person name="Li X."/>
            <person name="Zhang C."/>
            <person name="Zhao Z."/>
        </authorList>
    </citation>
    <scope>NUCLEOTIDE SEQUENCE [LARGE SCALE GENOMIC DNA]</scope>
    <source>
        <strain evidence="21">SQ345</strain>
    </source>
</reference>
<feature type="domain" description="PAC" evidence="18">
    <location>
        <begin position="634"/>
        <end position="686"/>
    </location>
</feature>
<evidence type="ECO:0000259" key="17">
    <source>
        <dbReference type="PROSITE" id="PS50112"/>
    </source>
</evidence>
<evidence type="ECO:0000256" key="3">
    <source>
        <dbReference type="ARBA" id="ARBA00012438"/>
    </source>
</evidence>
<dbReference type="Pfam" id="PF00989">
    <property type="entry name" value="PAS"/>
    <property type="match status" value="1"/>
</dbReference>
<dbReference type="SUPFAM" id="SSF55785">
    <property type="entry name" value="PYP-like sensor domain (PAS domain)"/>
    <property type="match status" value="4"/>
</dbReference>
<dbReference type="InterPro" id="IPR036890">
    <property type="entry name" value="HATPase_C_sf"/>
</dbReference>
<dbReference type="Gene3D" id="3.30.450.20">
    <property type="entry name" value="PAS domain"/>
    <property type="match status" value="4"/>
</dbReference>
<dbReference type="Proteomes" id="UP001248581">
    <property type="component" value="Chromosome"/>
</dbReference>